<dbReference type="GO" id="GO:0003955">
    <property type="term" value="F:NAD(P)H dehydrogenase (quinone) activity"/>
    <property type="evidence" value="ECO:0007669"/>
    <property type="project" value="TreeGrafter"/>
</dbReference>
<gene>
    <name evidence="9" type="ORF">I5803_20045</name>
</gene>
<dbReference type="AlphaFoldDB" id="A0A931MIY6"/>
<evidence type="ECO:0000256" key="2">
    <source>
        <dbReference type="ARBA" id="ARBA00022630"/>
    </source>
</evidence>
<comment type="cofactor">
    <cofactor evidence="5">
        <name>FAD</name>
        <dbReference type="ChEBI" id="CHEBI:57692"/>
    </cofactor>
    <text evidence="5">Binds 1 FAD per subunit.</text>
</comment>
<comment type="caution">
    <text evidence="9">The sequence shown here is derived from an EMBL/GenBank/DDBJ whole genome shotgun (WGS) entry which is preliminary data.</text>
</comment>
<sequence length="463" mass="49717">MVQPLEVDAAIVGSGQAAPSLAVALAQRGERVVLIEGAEVGGTCVNNGCTPTKTLRKSARVAHMARRAAEFGVHVGAVEVDFAAAMDRMQLRVDAARGSLESWIAGERHITLLRAWGSFVGRSGDWFELLAGEQPVRAKRVYLNTGTRAFIPSIPGLDAVAHLDNVSLLKLRERPRHLVVIGGSYIGLEMGQIFRRLGCEVTVIETGSRITSREDAEVSACIASFLAEEGITVLAGAPVTRADKAGEGIVLQVGERRVEGSHLLVATGRLPNTERLNLDAVGVEKDARGFVPTNGRLETNVPGIWALGDINKRGAFTHTSYHDHEIVLANHDGGHRSADDRIMAYAMFTDPPLGRVGMSEAEARASGKRILEAAFDMKDVSRAKEESETAGLVKLLVDADTDRFVGAAMVGIHADEIIQVISHFMATGASWRVMKEALPIHPTVAEFLPTILGRLRPLDMLAA</sequence>
<evidence type="ECO:0000256" key="5">
    <source>
        <dbReference type="PIRSR" id="PIRSR000350-3"/>
    </source>
</evidence>
<feature type="binding site" evidence="5">
    <location>
        <position position="268"/>
    </location>
    <ligand>
        <name>NAD(+)</name>
        <dbReference type="ChEBI" id="CHEBI:57540"/>
    </ligand>
</feature>
<comment type="similarity">
    <text evidence="1">Belongs to the class-I pyridine nucleotide-disulfide oxidoreductase family.</text>
</comment>
<dbReference type="EMBL" id="JADWYS010000001">
    <property type="protein sequence ID" value="MBG9390334.1"/>
    <property type="molecule type" value="Genomic_DNA"/>
</dbReference>
<evidence type="ECO:0000256" key="6">
    <source>
        <dbReference type="PIRSR" id="PIRSR000350-4"/>
    </source>
</evidence>
<accession>A0A931MIY6</accession>
<dbReference type="Gene3D" id="3.30.390.30">
    <property type="match status" value="1"/>
</dbReference>
<evidence type="ECO:0000256" key="1">
    <source>
        <dbReference type="ARBA" id="ARBA00007532"/>
    </source>
</evidence>
<keyword evidence="2" id="KW-0285">Flavoprotein</keyword>
<dbReference type="SUPFAM" id="SSF55424">
    <property type="entry name" value="FAD/NAD-linked reductases, dimerisation (C-terminal) domain"/>
    <property type="match status" value="1"/>
</dbReference>
<feature type="disulfide bond" description="Redox-active" evidence="6">
    <location>
        <begin position="44"/>
        <end position="49"/>
    </location>
</feature>
<evidence type="ECO:0000313" key="9">
    <source>
        <dbReference type="EMBL" id="MBG9390334.1"/>
    </source>
</evidence>
<keyword evidence="10" id="KW-1185">Reference proteome</keyword>
<feature type="domain" description="Pyridine nucleotide-disulphide oxidoreductase dimerisation" evidence="7">
    <location>
        <begin position="344"/>
        <end position="448"/>
    </location>
</feature>
<dbReference type="Pfam" id="PF07992">
    <property type="entry name" value="Pyr_redox_2"/>
    <property type="match status" value="1"/>
</dbReference>
<feature type="binding site" evidence="5">
    <location>
        <position position="53"/>
    </location>
    <ligand>
        <name>FAD</name>
        <dbReference type="ChEBI" id="CHEBI:57692"/>
    </ligand>
</feature>
<dbReference type="InterPro" id="IPR036188">
    <property type="entry name" value="FAD/NAD-bd_sf"/>
</dbReference>
<evidence type="ECO:0000256" key="3">
    <source>
        <dbReference type="ARBA" id="ARBA00022827"/>
    </source>
</evidence>
<dbReference type="PANTHER" id="PTHR43014:SF2">
    <property type="entry name" value="MERCURIC REDUCTASE"/>
    <property type="match status" value="1"/>
</dbReference>
<feature type="binding site" evidence="5">
    <location>
        <position position="117"/>
    </location>
    <ligand>
        <name>FAD</name>
        <dbReference type="ChEBI" id="CHEBI:57692"/>
    </ligand>
</feature>
<dbReference type="InterPro" id="IPR004099">
    <property type="entry name" value="Pyr_nucl-diS_OxRdtase_dimer"/>
</dbReference>
<feature type="active site" description="Proton acceptor" evidence="4">
    <location>
        <position position="441"/>
    </location>
</feature>
<organism evidence="9 10">
    <name type="scientific">Caenimonas aquaedulcis</name>
    <dbReference type="NCBI Taxonomy" id="2793270"/>
    <lineage>
        <taxon>Bacteria</taxon>
        <taxon>Pseudomonadati</taxon>
        <taxon>Pseudomonadota</taxon>
        <taxon>Betaproteobacteria</taxon>
        <taxon>Burkholderiales</taxon>
        <taxon>Comamonadaceae</taxon>
        <taxon>Caenimonas</taxon>
    </lineage>
</organism>
<reference evidence="9" key="1">
    <citation type="submission" date="2020-11" db="EMBL/GenBank/DDBJ databases">
        <title>Bacterial whole genome sequence for Caenimonas sp. DR4.4.</title>
        <authorList>
            <person name="Le V."/>
            <person name="Ko S.-R."/>
            <person name="Ahn C.-Y."/>
            <person name="Oh H.-M."/>
        </authorList>
    </citation>
    <scope>NUCLEOTIDE SEQUENCE</scope>
    <source>
        <strain evidence="9">DR4.4</strain>
    </source>
</reference>
<feature type="domain" description="FAD/NAD(P)-binding" evidence="8">
    <location>
        <begin position="8"/>
        <end position="319"/>
    </location>
</feature>
<name>A0A931MIY6_9BURK</name>
<proteinExistence type="inferred from homology"/>
<dbReference type="Gene3D" id="3.50.50.60">
    <property type="entry name" value="FAD/NAD(P)-binding domain"/>
    <property type="match status" value="2"/>
</dbReference>
<dbReference type="PRINTS" id="PR00411">
    <property type="entry name" value="PNDRDTASEI"/>
</dbReference>
<dbReference type="InterPro" id="IPR001100">
    <property type="entry name" value="Pyr_nuc-diS_OxRdtase"/>
</dbReference>
<evidence type="ECO:0000313" key="10">
    <source>
        <dbReference type="Proteomes" id="UP000651050"/>
    </source>
</evidence>
<dbReference type="SUPFAM" id="SSF51905">
    <property type="entry name" value="FAD/NAD(P)-binding domain"/>
    <property type="match status" value="1"/>
</dbReference>
<dbReference type="Pfam" id="PF02852">
    <property type="entry name" value="Pyr_redox_dim"/>
    <property type="match status" value="1"/>
</dbReference>
<feature type="binding site" evidence="5">
    <location>
        <position position="309"/>
    </location>
    <ligand>
        <name>FAD</name>
        <dbReference type="ChEBI" id="CHEBI:57692"/>
    </ligand>
</feature>
<evidence type="ECO:0000259" key="8">
    <source>
        <dbReference type="Pfam" id="PF07992"/>
    </source>
</evidence>
<dbReference type="PANTHER" id="PTHR43014">
    <property type="entry name" value="MERCURIC REDUCTASE"/>
    <property type="match status" value="1"/>
</dbReference>
<evidence type="ECO:0000259" key="7">
    <source>
        <dbReference type="Pfam" id="PF02852"/>
    </source>
</evidence>
<keyword evidence="3 5" id="KW-0274">FAD</keyword>
<feature type="binding site" evidence="5">
    <location>
        <begin position="182"/>
        <end position="189"/>
    </location>
    <ligand>
        <name>NAD(+)</name>
        <dbReference type="ChEBI" id="CHEBI:57540"/>
    </ligand>
</feature>
<dbReference type="Proteomes" id="UP000651050">
    <property type="component" value="Unassembled WGS sequence"/>
</dbReference>
<dbReference type="PRINTS" id="PR00368">
    <property type="entry name" value="FADPNR"/>
</dbReference>
<evidence type="ECO:0000256" key="4">
    <source>
        <dbReference type="PIRSR" id="PIRSR000350-2"/>
    </source>
</evidence>
<keyword evidence="5" id="KW-0520">NAD</keyword>
<dbReference type="RefSeq" id="WP_196988075.1">
    <property type="nucleotide sequence ID" value="NZ_JADWYS010000001.1"/>
</dbReference>
<keyword evidence="5" id="KW-0547">Nucleotide-binding</keyword>
<dbReference type="InterPro" id="IPR023753">
    <property type="entry name" value="FAD/NAD-binding_dom"/>
</dbReference>
<dbReference type="InterPro" id="IPR016156">
    <property type="entry name" value="FAD/NAD-linked_Rdtase_dimer_sf"/>
</dbReference>
<dbReference type="PIRSF" id="PIRSF000350">
    <property type="entry name" value="Mercury_reductase_MerA"/>
    <property type="match status" value="1"/>
</dbReference>
<protein>
    <submittedName>
        <fullName evidence="9">Mercuric reductase</fullName>
    </submittedName>
</protein>
<dbReference type="GO" id="GO:0050660">
    <property type="term" value="F:flavin adenine dinucleotide binding"/>
    <property type="evidence" value="ECO:0007669"/>
    <property type="project" value="TreeGrafter"/>
</dbReference>
<feature type="binding site" evidence="5">
    <location>
        <position position="205"/>
    </location>
    <ligand>
        <name>NAD(+)</name>
        <dbReference type="ChEBI" id="CHEBI:57540"/>
    </ligand>
</feature>